<keyword evidence="1" id="KW-0472">Membrane</keyword>
<feature type="transmembrane region" description="Helical" evidence="1">
    <location>
        <begin position="39"/>
        <end position="59"/>
    </location>
</feature>
<feature type="transmembrane region" description="Helical" evidence="1">
    <location>
        <begin position="145"/>
        <end position="165"/>
    </location>
</feature>
<feature type="transmembrane region" description="Helical" evidence="1">
    <location>
        <begin position="262"/>
        <end position="282"/>
    </location>
</feature>
<dbReference type="KEGG" id="uam:UABAM_00693"/>
<keyword evidence="3" id="KW-1185">Reference proteome</keyword>
<keyword evidence="1" id="KW-1133">Transmembrane helix</keyword>
<organism evidence="2 3">
    <name type="scientific">Uabimicrobium amorphum</name>
    <dbReference type="NCBI Taxonomy" id="2596890"/>
    <lineage>
        <taxon>Bacteria</taxon>
        <taxon>Pseudomonadati</taxon>
        <taxon>Planctomycetota</taxon>
        <taxon>Candidatus Uabimicrobiia</taxon>
        <taxon>Candidatus Uabimicrobiales</taxon>
        <taxon>Candidatus Uabimicrobiaceae</taxon>
        <taxon>Candidatus Uabimicrobium</taxon>
    </lineage>
</organism>
<reference evidence="2 3" key="1">
    <citation type="submission" date="2019-08" db="EMBL/GenBank/DDBJ databases">
        <title>Complete genome sequence of Candidatus Uab amorphum.</title>
        <authorList>
            <person name="Shiratori T."/>
            <person name="Suzuki S."/>
            <person name="Kakizawa Y."/>
            <person name="Ishida K."/>
        </authorList>
    </citation>
    <scope>NUCLEOTIDE SEQUENCE [LARGE SCALE GENOMIC DNA]</scope>
    <source>
        <strain evidence="2 3">SRT547</strain>
    </source>
</reference>
<evidence type="ECO:0000313" key="3">
    <source>
        <dbReference type="Proteomes" id="UP000326354"/>
    </source>
</evidence>
<dbReference type="SUPFAM" id="SSF103473">
    <property type="entry name" value="MFS general substrate transporter"/>
    <property type="match status" value="1"/>
</dbReference>
<feature type="transmembrane region" description="Helical" evidence="1">
    <location>
        <begin position="317"/>
        <end position="336"/>
    </location>
</feature>
<dbReference type="OrthoDB" id="925754at2"/>
<dbReference type="InterPro" id="IPR036259">
    <property type="entry name" value="MFS_trans_sf"/>
</dbReference>
<evidence type="ECO:0000256" key="1">
    <source>
        <dbReference type="SAM" id="Phobius"/>
    </source>
</evidence>
<sequence>MNRQEVVFVSILGVAHGIADCMAGWLLASLPYEMDLMEIARLVLIYNICGFLLQPAAGWVTDYLKIYKWATVFGLLCIAASLLMRNVHLYSVIVAGIGSSFFHVGGGGMAITFTKKKALGPGIFAAPGVLGLGIGGFLAIYAYEITTVCVTLAALLIVLVCFFPQQQSHHEKSIKPRESFLDGHDIIMLAIITAIALRSAIWLTMQSLYAGEVHTILFMAIAAGIGKLIGGIVADYVGWKNWVYFAATSAAILLTIERYHQIYLLIGVGLLQSTTPVLVVMIAQYIPKYPALCAGLTFGLAIVLGSIPYYLGWSQEMSSPLCIVALTMAMLVILWHPANIRKEIRK</sequence>
<dbReference type="RefSeq" id="WP_151966598.1">
    <property type="nucleotide sequence ID" value="NZ_AP019860.1"/>
</dbReference>
<dbReference type="Gene3D" id="1.20.1250.20">
    <property type="entry name" value="MFS general substrate transporter like domains"/>
    <property type="match status" value="1"/>
</dbReference>
<feature type="transmembrane region" description="Helical" evidence="1">
    <location>
        <begin position="90"/>
        <end position="111"/>
    </location>
</feature>
<evidence type="ECO:0000313" key="2">
    <source>
        <dbReference type="EMBL" id="BBM82350.1"/>
    </source>
</evidence>
<keyword evidence="1" id="KW-0812">Transmembrane</keyword>
<feature type="transmembrane region" description="Helical" evidence="1">
    <location>
        <begin position="216"/>
        <end position="234"/>
    </location>
</feature>
<feature type="transmembrane region" description="Helical" evidence="1">
    <location>
        <begin position="289"/>
        <end position="311"/>
    </location>
</feature>
<dbReference type="EMBL" id="AP019860">
    <property type="protein sequence ID" value="BBM82350.1"/>
    <property type="molecule type" value="Genomic_DNA"/>
</dbReference>
<name>A0A5S9IJS9_UABAM</name>
<dbReference type="AlphaFoldDB" id="A0A5S9IJS9"/>
<feature type="transmembrane region" description="Helical" evidence="1">
    <location>
        <begin position="186"/>
        <end position="204"/>
    </location>
</feature>
<proteinExistence type="predicted"/>
<feature type="transmembrane region" description="Helical" evidence="1">
    <location>
        <begin position="7"/>
        <end position="27"/>
    </location>
</feature>
<protein>
    <submittedName>
        <fullName evidence="2">MFS transporter</fullName>
    </submittedName>
</protein>
<gene>
    <name evidence="2" type="ORF">UABAM_00693</name>
</gene>
<feature type="transmembrane region" description="Helical" evidence="1">
    <location>
        <begin position="118"/>
        <end position="139"/>
    </location>
</feature>
<accession>A0A5S9IJS9</accession>
<dbReference type="Proteomes" id="UP000326354">
    <property type="component" value="Chromosome"/>
</dbReference>